<dbReference type="RefSeq" id="WP_206593488.1">
    <property type="nucleotide sequence ID" value="NZ_JAFKCS010000005.1"/>
</dbReference>
<dbReference type="Pfam" id="PF00043">
    <property type="entry name" value="GST_C"/>
    <property type="match status" value="1"/>
</dbReference>
<name>A0ABS3CU62_9ALTE</name>
<dbReference type="InterPro" id="IPR004046">
    <property type="entry name" value="GST_C"/>
</dbReference>
<dbReference type="SFLD" id="SFLDS00019">
    <property type="entry name" value="Glutathione_Transferase_(cytos"/>
    <property type="match status" value="1"/>
</dbReference>
<dbReference type="Proteomes" id="UP000663992">
    <property type="component" value="Unassembled WGS sequence"/>
</dbReference>
<reference evidence="3 4" key="1">
    <citation type="submission" date="2021-03" db="EMBL/GenBank/DDBJ databases">
        <title>novel species isolated from a fishpond in China.</title>
        <authorList>
            <person name="Lu H."/>
            <person name="Cai Z."/>
        </authorList>
    </citation>
    <scope>NUCLEOTIDE SEQUENCE [LARGE SCALE GENOMIC DNA]</scope>
    <source>
        <strain evidence="3 4">Y57</strain>
    </source>
</reference>
<dbReference type="SUPFAM" id="SSF47616">
    <property type="entry name" value="GST C-terminal domain-like"/>
    <property type="match status" value="1"/>
</dbReference>
<accession>A0ABS3CU62</accession>
<dbReference type="Pfam" id="PF13409">
    <property type="entry name" value="GST_N_2"/>
    <property type="match status" value="1"/>
</dbReference>
<dbReference type="SFLD" id="SFLDG00358">
    <property type="entry name" value="Main_(cytGST)"/>
    <property type="match status" value="1"/>
</dbReference>
<evidence type="ECO:0000313" key="4">
    <source>
        <dbReference type="Proteomes" id="UP000663992"/>
    </source>
</evidence>
<dbReference type="InterPro" id="IPR036282">
    <property type="entry name" value="Glutathione-S-Trfase_C_sf"/>
</dbReference>
<dbReference type="InterPro" id="IPR010987">
    <property type="entry name" value="Glutathione-S-Trfase_C-like"/>
</dbReference>
<dbReference type="SUPFAM" id="SSF52833">
    <property type="entry name" value="Thioredoxin-like"/>
    <property type="match status" value="1"/>
</dbReference>
<sequence>MLWLYQDWDSLMSFKVRACLAARALSWQSRRVVLRDFEHLHPDYLALNPAGVVPTLVHNGQVIRESSIINEYLDETFVPSLVPSQPMARANMRMWCKYFDDVIHPTLRVASFQLMIRQRFTNMTHEALETLIASHPQPARAAAFRNLVGTCVDYQAVLASIQQLVAIAELMEQRLTQHTWLADETFTLADISTMAFADRVSRLEFDFIWQDKPKVQDWLARIRIHPAYKQAMCPAQYRMPSPKAEDLEQLGRLLKQQGLKE</sequence>
<evidence type="ECO:0000259" key="2">
    <source>
        <dbReference type="PROSITE" id="PS50405"/>
    </source>
</evidence>
<dbReference type="PANTHER" id="PTHR43968">
    <property type="match status" value="1"/>
</dbReference>
<feature type="domain" description="GST C-terminal" evidence="2">
    <location>
        <begin position="85"/>
        <end position="241"/>
    </location>
</feature>
<proteinExistence type="predicted"/>
<dbReference type="InterPro" id="IPR050983">
    <property type="entry name" value="GST_Omega/HSP26"/>
</dbReference>
<organism evidence="3 4">
    <name type="scientific">Bowmanella yangjiangensis</name>
    <dbReference type="NCBI Taxonomy" id="2811230"/>
    <lineage>
        <taxon>Bacteria</taxon>
        <taxon>Pseudomonadati</taxon>
        <taxon>Pseudomonadota</taxon>
        <taxon>Gammaproteobacteria</taxon>
        <taxon>Alteromonadales</taxon>
        <taxon>Alteromonadaceae</taxon>
        <taxon>Bowmanella</taxon>
    </lineage>
</organism>
<dbReference type="InterPro" id="IPR004045">
    <property type="entry name" value="Glutathione_S-Trfase_N"/>
</dbReference>
<evidence type="ECO:0000313" key="3">
    <source>
        <dbReference type="EMBL" id="MBN7819676.1"/>
    </source>
</evidence>
<dbReference type="EMBL" id="JAFKCS010000005">
    <property type="protein sequence ID" value="MBN7819676.1"/>
    <property type="molecule type" value="Genomic_DNA"/>
</dbReference>
<keyword evidence="4" id="KW-1185">Reference proteome</keyword>
<evidence type="ECO:0000259" key="1">
    <source>
        <dbReference type="PROSITE" id="PS50404"/>
    </source>
</evidence>
<protein>
    <submittedName>
        <fullName evidence="3">Glutathione S-transferase family protein</fullName>
    </submittedName>
</protein>
<dbReference type="PROSITE" id="PS50404">
    <property type="entry name" value="GST_NTER"/>
    <property type="match status" value="1"/>
</dbReference>
<dbReference type="InterPro" id="IPR036249">
    <property type="entry name" value="Thioredoxin-like_sf"/>
</dbReference>
<dbReference type="InterPro" id="IPR040079">
    <property type="entry name" value="Glutathione_S-Trfase"/>
</dbReference>
<comment type="caution">
    <text evidence="3">The sequence shown here is derived from an EMBL/GenBank/DDBJ whole genome shotgun (WGS) entry which is preliminary data.</text>
</comment>
<dbReference type="Gene3D" id="3.40.30.10">
    <property type="entry name" value="Glutaredoxin"/>
    <property type="match status" value="1"/>
</dbReference>
<dbReference type="PANTHER" id="PTHR43968:SF6">
    <property type="entry name" value="GLUTATHIONE S-TRANSFERASE OMEGA"/>
    <property type="match status" value="1"/>
</dbReference>
<gene>
    <name evidence="3" type="ORF">J0A65_07350</name>
</gene>
<feature type="domain" description="GST N-terminal" evidence="1">
    <location>
        <begin position="1"/>
        <end position="81"/>
    </location>
</feature>
<dbReference type="Gene3D" id="1.20.1050.10">
    <property type="match status" value="1"/>
</dbReference>
<dbReference type="PROSITE" id="PS50405">
    <property type="entry name" value="GST_CTER"/>
    <property type="match status" value="1"/>
</dbReference>